<organism evidence="3 4">
    <name type="scientific">Pseudomonas shahriarae</name>
    <dbReference type="NCBI Taxonomy" id="2745512"/>
    <lineage>
        <taxon>Bacteria</taxon>
        <taxon>Pseudomonadati</taxon>
        <taxon>Pseudomonadota</taxon>
        <taxon>Gammaproteobacteria</taxon>
        <taxon>Pseudomonadales</taxon>
        <taxon>Pseudomonadaceae</taxon>
        <taxon>Pseudomonas</taxon>
    </lineage>
</organism>
<dbReference type="Gene3D" id="2.60.40.3940">
    <property type="match status" value="1"/>
</dbReference>
<keyword evidence="4" id="KW-1185">Reference proteome</keyword>
<evidence type="ECO:0000313" key="3">
    <source>
        <dbReference type="EMBL" id="MDD0986606.1"/>
    </source>
</evidence>
<comment type="caution">
    <text evidence="3">The sequence shown here is derived from an EMBL/GenBank/DDBJ whole genome shotgun (WGS) entry which is preliminary data.</text>
</comment>
<evidence type="ECO:0000313" key="4">
    <source>
        <dbReference type="Proteomes" id="UP001148189"/>
    </source>
</evidence>
<proteinExistence type="predicted"/>
<dbReference type="RefSeq" id="WP_273866552.1">
    <property type="nucleotide sequence ID" value="NZ_JAMDHD010000027.1"/>
</dbReference>
<feature type="domain" description="Putative tail fiber protein gp53-like C-terminal" evidence="2">
    <location>
        <begin position="541"/>
        <end position="626"/>
    </location>
</feature>
<dbReference type="Proteomes" id="UP001148189">
    <property type="component" value="Unassembled WGS sequence"/>
</dbReference>
<feature type="domain" description="Phage tail fibre protein N-terminal" evidence="1">
    <location>
        <begin position="6"/>
        <end position="152"/>
    </location>
</feature>
<gene>
    <name evidence="3" type="ORF">M5G21_16750</name>
</gene>
<name>A0ABT5NDX2_9PSED</name>
<accession>A0ABT5NDX2</accession>
<dbReference type="PANTHER" id="PTHR35191:SF1">
    <property type="entry name" value="PROPHAGE SIDE TAIL FIBER PROTEIN HOMOLOG STFQ-RELATED"/>
    <property type="match status" value="1"/>
</dbReference>
<protein>
    <submittedName>
        <fullName evidence="3">Phage tail protein</fullName>
    </submittedName>
</protein>
<reference evidence="3" key="1">
    <citation type="submission" date="2022-05" db="EMBL/GenBank/DDBJ databases">
        <title>Novel Pseudomonas spp. Isolated from a Rainbow Trout Aquaculture Facility.</title>
        <authorList>
            <person name="Testerman T."/>
            <person name="Graf J."/>
        </authorList>
    </citation>
    <scope>NUCLEOTIDE SEQUENCE</scope>
    <source>
        <strain evidence="3">ID1050</strain>
    </source>
</reference>
<dbReference type="PANTHER" id="PTHR35191">
    <property type="entry name" value="PROPHAGE SIDE TAIL FIBER PROTEIN HOMOLOG STFQ-RELATED"/>
    <property type="match status" value="1"/>
</dbReference>
<dbReference type="InterPro" id="IPR051934">
    <property type="entry name" value="Phage_Tail_Fiber_Structural"/>
</dbReference>
<dbReference type="InterPro" id="IPR022225">
    <property type="entry name" value="Phage_tail_fibre_N"/>
</dbReference>
<dbReference type="Pfam" id="PF12571">
    <property type="entry name" value="Phage_tail_fib"/>
    <property type="match status" value="1"/>
</dbReference>
<dbReference type="Pfam" id="PF21882">
    <property type="entry name" value="Gp53-like_C"/>
    <property type="match status" value="1"/>
</dbReference>
<evidence type="ECO:0000259" key="2">
    <source>
        <dbReference type="Pfam" id="PF21882"/>
    </source>
</evidence>
<sequence>MIDQNSQFQAILTAIGEAKQANADALGIPWTFAQMGVGDANGTDPFPDRLQTKLINEQRRAPLNQLKPDPKNPGIIIAEQVIPENVGGFWIREIGLYDLDGDLVAVANCAPTFKPLLAQGSGRTQIIRMNLIVSSIANIVLKIDPAVVLATREYVDLALNQRLPGDKQAGTYRKVTINKYGIVQSGENPTTLEGYGITDAVKKGYLGLGGTTAAVGDIDKIGLGGGFHSFPGGESTFGNYVSVLNFPYITDDYSAQLGFKYSGDEPAILVRSAKSSGKWGNVRTLWHSGHFDPSSFITMTTGYTRPQVDGLISAKANWAITLAGYGINDAFTKIETTAAIQSAIAALVASSPATLDTLNELATALGNDPNFSTTVMNAIAAKATKATTLGGYGIADAFTKTEVNNALANKADKDKALAVGSVSRQQPALAAPLTGSTYASSALIVREALESGPADTREIYAPGIGFHWLGQVAGKLVMDSIGKLKWNGLPLLTGAVASQDEVDTGSTDTNVVTPSKMRFGFTFIKGGGGANNAIVLPQWLGGLMIQWGVHVANVADTETVVTFPLGFNIIPACVSSFAHDGATTQSTVASQLRSLTATGFLSRREDIINTSSFTGTAYIRWIAIGY</sequence>
<dbReference type="EMBL" id="JAMDHD010000027">
    <property type="protein sequence ID" value="MDD0986606.1"/>
    <property type="molecule type" value="Genomic_DNA"/>
</dbReference>
<dbReference type="InterPro" id="IPR054075">
    <property type="entry name" value="Gp53-like_C"/>
</dbReference>
<evidence type="ECO:0000259" key="1">
    <source>
        <dbReference type="Pfam" id="PF12571"/>
    </source>
</evidence>